<sequence length="191" mass="20956">MSKRELLLTVLVFAISLATRTLAAPPNEPYPESAQVKMEKGSLKASLEFYNVPKEDRKGELAQFTRQLTEVLVHYTAFLSGKEYTYSIHEKSVTNNDCSTVGEIWNPKNWNVKDPSYKCNPQLPSRCAAGDLSGQHGTLRGNGVGETSLPKYYDTSLPLTYSPQGILGKSVVVRDSSNQVVLCGNIVAGVK</sequence>
<dbReference type="InterPro" id="IPR001424">
    <property type="entry name" value="SOD_Cu_Zn_dom"/>
</dbReference>
<accession>A0A0L0V7W4</accession>
<feature type="chain" id="PRO_5005549723" evidence="1">
    <location>
        <begin position="24"/>
        <end position="191"/>
    </location>
</feature>
<organism evidence="3 4">
    <name type="scientific">Puccinia striiformis f. sp. tritici PST-78</name>
    <dbReference type="NCBI Taxonomy" id="1165861"/>
    <lineage>
        <taxon>Eukaryota</taxon>
        <taxon>Fungi</taxon>
        <taxon>Dikarya</taxon>
        <taxon>Basidiomycota</taxon>
        <taxon>Pucciniomycotina</taxon>
        <taxon>Pucciniomycetes</taxon>
        <taxon>Pucciniales</taxon>
        <taxon>Pucciniaceae</taxon>
        <taxon>Puccinia</taxon>
    </lineage>
</organism>
<dbReference type="GO" id="GO:0006801">
    <property type="term" value="P:superoxide metabolic process"/>
    <property type="evidence" value="ECO:0007669"/>
    <property type="project" value="InterPro"/>
</dbReference>
<reference evidence="4" key="1">
    <citation type="submission" date="2014-03" db="EMBL/GenBank/DDBJ databases">
        <title>The Genome Sequence of Puccinia striiformis f. sp. tritici PST-78.</title>
        <authorList>
            <consortium name="The Broad Institute Genome Sequencing Platform"/>
            <person name="Cuomo C."/>
            <person name="Hulbert S."/>
            <person name="Chen X."/>
            <person name="Walker B."/>
            <person name="Young S.K."/>
            <person name="Zeng Q."/>
            <person name="Gargeya S."/>
            <person name="Fitzgerald M."/>
            <person name="Haas B."/>
            <person name="Abouelleil A."/>
            <person name="Alvarado L."/>
            <person name="Arachchi H.M."/>
            <person name="Berlin A.M."/>
            <person name="Chapman S.B."/>
            <person name="Goldberg J."/>
            <person name="Griggs A."/>
            <person name="Gujja S."/>
            <person name="Hansen M."/>
            <person name="Howarth C."/>
            <person name="Imamovic A."/>
            <person name="Larimer J."/>
            <person name="McCowan C."/>
            <person name="Montmayeur A."/>
            <person name="Murphy C."/>
            <person name="Neiman D."/>
            <person name="Pearson M."/>
            <person name="Priest M."/>
            <person name="Roberts A."/>
            <person name="Saif S."/>
            <person name="Shea T."/>
            <person name="Sisk P."/>
            <person name="Sykes S."/>
            <person name="Wortman J."/>
            <person name="Nusbaum C."/>
            <person name="Birren B."/>
        </authorList>
    </citation>
    <scope>NUCLEOTIDE SEQUENCE [LARGE SCALE GENOMIC DNA]</scope>
    <source>
        <strain evidence="4">race PST-78</strain>
    </source>
</reference>
<dbReference type="InterPro" id="IPR036423">
    <property type="entry name" value="SOD-like_Cu/Zn_dom_sf"/>
</dbReference>
<evidence type="ECO:0000313" key="4">
    <source>
        <dbReference type="Proteomes" id="UP000054564"/>
    </source>
</evidence>
<proteinExistence type="predicted"/>
<dbReference type="SUPFAM" id="SSF49329">
    <property type="entry name" value="Cu,Zn superoxide dismutase-like"/>
    <property type="match status" value="1"/>
</dbReference>
<dbReference type="PANTHER" id="PTHR20910">
    <property type="entry name" value="AGAP001623-PA"/>
    <property type="match status" value="1"/>
</dbReference>
<dbReference type="EMBL" id="AJIL01000099">
    <property type="protein sequence ID" value="KNE95281.1"/>
    <property type="molecule type" value="Genomic_DNA"/>
</dbReference>
<feature type="signal peptide" evidence="1">
    <location>
        <begin position="1"/>
        <end position="23"/>
    </location>
</feature>
<gene>
    <name evidence="3" type="ORF">PSTG_11367</name>
</gene>
<protein>
    <submittedName>
        <fullName evidence="3">Copper/zinc superoxide dismutase</fullName>
    </submittedName>
</protein>
<keyword evidence="4" id="KW-1185">Reference proteome</keyword>
<evidence type="ECO:0000313" key="3">
    <source>
        <dbReference type="EMBL" id="KNE95281.1"/>
    </source>
</evidence>
<dbReference type="OrthoDB" id="2495266at2759"/>
<dbReference type="Pfam" id="PF00080">
    <property type="entry name" value="Sod_Cu"/>
    <property type="match status" value="1"/>
</dbReference>
<dbReference type="Gene3D" id="2.60.40.200">
    <property type="entry name" value="Superoxide dismutase, copper/zinc binding domain"/>
    <property type="match status" value="1"/>
</dbReference>
<dbReference type="STRING" id="1165861.A0A0L0V7W4"/>
<dbReference type="GO" id="GO:0046872">
    <property type="term" value="F:metal ion binding"/>
    <property type="evidence" value="ECO:0007669"/>
    <property type="project" value="InterPro"/>
</dbReference>
<evidence type="ECO:0000259" key="2">
    <source>
        <dbReference type="Pfam" id="PF00080"/>
    </source>
</evidence>
<dbReference type="InterPro" id="IPR053257">
    <property type="entry name" value="Cu-only_SOD"/>
</dbReference>
<dbReference type="PANTHER" id="PTHR20910:SF1">
    <property type="entry name" value="SUPEROXIDE DISMUTASE COPPER_ZINC BINDING DOMAIN-CONTAINING PROTEIN"/>
    <property type="match status" value="1"/>
</dbReference>
<evidence type="ECO:0000256" key="1">
    <source>
        <dbReference type="SAM" id="SignalP"/>
    </source>
</evidence>
<dbReference type="AlphaFoldDB" id="A0A0L0V7W4"/>
<keyword evidence="1" id="KW-0732">Signal</keyword>
<comment type="caution">
    <text evidence="3">The sequence shown here is derived from an EMBL/GenBank/DDBJ whole genome shotgun (WGS) entry which is preliminary data.</text>
</comment>
<feature type="domain" description="Superoxide dismutase copper/zinc binding" evidence="2">
    <location>
        <begin position="71"/>
        <end position="178"/>
    </location>
</feature>
<name>A0A0L0V7W4_9BASI</name>
<dbReference type="Proteomes" id="UP000054564">
    <property type="component" value="Unassembled WGS sequence"/>
</dbReference>